<dbReference type="SUPFAM" id="SSF48317">
    <property type="entry name" value="Acid phosphatase/Vanadium-dependent haloperoxidase"/>
    <property type="match status" value="1"/>
</dbReference>
<dbReference type="Gene3D" id="1.20.144.10">
    <property type="entry name" value="Phosphatidic acid phosphatase type 2/haloperoxidase"/>
    <property type="match status" value="2"/>
</dbReference>
<feature type="transmembrane region" description="Helical" evidence="1">
    <location>
        <begin position="130"/>
        <end position="152"/>
    </location>
</feature>
<protein>
    <submittedName>
        <fullName evidence="3">Phosphatase PAP2 family protein</fullName>
    </submittedName>
</protein>
<comment type="caution">
    <text evidence="3">The sequence shown here is derived from an EMBL/GenBank/DDBJ whole genome shotgun (WGS) entry which is preliminary data.</text>
</comment>
<organism evidence="3 4">
    <name type="scientific">Lederbergia citrea</name>
    <dbReference type="NCBI Taxonomy" id="2833581"/>
    <lineage>
        <taxon>Bacteria</taxon>
        <taxon>Bacillati</taxon>
        <taxon>Bacillota</taxon>
        <taxon>Bacilli</taxon>
        <taxon>Bacillales</taxon>
        <taxon>Bacillaceae</taxon>
        <taxon>Lederbergia</taxon>
    </lineage>
</organism>
<feature type="domain" description="Phosphatidic acid phosphatase type 2/haloperoxidase" evidence="2">
    <location>
        <begin position="91"/>
        <end position="205"/>
    </location>
</feature>
<feature type="transmembrane region" description="Helical" evidence="1">
    <location>
        <begin position="91"/>
        <end position="110"/>
    </location>
</feature>
<sequence>MNTQQKANDFPLISIVIALVGTGIFLFLAATLNSSALERFDLSIIKPVQAMISPSLTTFFLFITFFGSVKGVALMTIVFFSIVFFTRNRLLALYLVISVAIGAGVFNRLLKAIFKRERPDILQLVKEHGFSFPSGHAMGSVIFFGGVIFVLYKMYGWNRTALTGSIIASVLIILIGLSRIYLGVHYPSDVIAGYAAGTLWIGIGSIIFGLVEKKRGKR</sequence>
<dbReference type="PANTHER" id="PTHR14969:SF13">
    <property type="entry name" value="AT30094P"/>
    <property type="match status" value="1"/>
</dbReference>
<feature type="transmembrane region" description="Helical" evidence="1">
    <location>
        <begin position="12"/>
        <end position="32"/>
    </location>
</feature>
<dbReference type="CDD" id="cd03392">
    <property type="entry name" value="PAP2_like_2"/>
    <property type="match status" value="1"/>
</dbReference>
<keyword evidence="1" id="KW-0472">Membrane</keyword>
<feature type="transmembrane region" description="Helical" evidence="1">
    <location>
        <begin position="59"/>
        <end position="84"/>
    </location>
</feature>
<gene>
    <name evidence="3" type="ORF">KHA91_04930</name>
</gene>
<dbReference type="InterPro" id="IPR036938">
    <property type="entry name" value="PAP2/HPO_sf"/>
</dbReference>
<dbReference type="RefSeq" id="WP_213097069.1">
    <property type="nucleotide sequence ID" value="NZ_JAGYPK010000001.1"/>
</dbReference>
<dbReference type="AlphaFoldDB" id="A0A942USF9"/>
<evidence type="ECO:0000313" key="4">
    <source>
        <dbReference type="Proteomes" id="UP000676456"/>
    </source>
</evidence>
<keyword evidence="4" id="KW-1185">Reference proteome</keyword>
<feature type="transmembrane region" description="Helical" evidence="1">
    <location>
        <begin position="190"/>
        <end position="211"/>
    </location>
</feature>
<dbReference type="SMART" id="SM00014">
    <property type="entry name" value="acidPPc"/>
    <property type="match status" value="1"/>
</dbReference>
<evidence type="ECO:0000259" key="2">
    <source>
        <dbReference type="SMART" id="SM00014"/>
    </source>
</evidence>
<evidence type="ECO:0000256" key="1">
    <source>
        <dbReference type="SAM" id="Phobius"/>
    </source>
</evidence>
<proteinExistence type="predicted"/>
<keyword evidence="1" id="KW-0812">Transmembrane</keyword>
<reference evidence="3 4" key="1">
    <citation type="submission" date="2021-05" db="EMBL/GenBank/DDBJ databases">
        <title>Novel Bacillus species.</title>
        <authorList>
            <person name="Liu G."/>
        </authorList>
    </citation>
    <scope>NUCLEOTIDE SEQUENCE [LARGE SCALE GENOMIC DNA]</scope>
    <source>
        <strain evidence="3 4">FJAT-49682</strain>
    </source>
</reference>
<dbReference type="Proteomes" id="UP000676456">
    <property type="component" value="Unassembled WGS sequence"/>
</dbReference>
<feature type="transmembrane region" description="Helical" evidence="1">
    <location>
        <begin position="164"/>
        <end position="184"/>
    </location>
</feature>
<keyword evidence="1" id="KW-1133">Transmembrane helix</keyword>
<dbReference type="Pfam" id="PF01569">
    <property type="entry name" value="PAP2"/>
    <property type="match status" value="1"/>
</dbReference>
<name>A0A942USF9_9BACI</name>
<dbReference type="EMBL" id="JAGYPN010000001">
    <property type="protein sequence ID" value="MBS4222099.1"/>
    <property type="molecule type" value="Genomic_DNA"/>
</dbReference>
<evidence type="ECO:0000313" key="3">
    <source>
        <dbReference type="EMBL" id="MBS4222099.1"/>
    </source>
</evidence>
<dbReference type="InterPro" id="IPR000326">
    <property type="entry name" value="PAP2/HPO"/>
</dbReference>
<dbReference type="PANTHER" id="PTHR14969">
    <property type="entry name" value="SPHINGOSINE-1-PHOSPHATE PHOSPHOHYDROLASE"/>
    <property type="match status" value="1"/>
</dbReference>
<accession>A0A942USF9</accession>